<evidence type="ECO:0000256" key="1">
    <source>
        <dbReference type="SAM" id="MobiDB-lite"/>
    </source>
</evidence>
<name>C0PKK3_MAIZE</name>
<sequence length="128" mass="14773">MHGCTHTGTLRARRPCQRSRRRRSCSDHGVGDGGDSSSSTRTTTAVKTIRTNQNHYAKHIYRLLSTYCRTKDLCINICVRPYHHRTGIKLAISLLHDREIARVRVIKYYRCMYDACVCVSIYHVMVCI</sequence>
<organism evidence="2">
    <name type="scientific">Zea mays</name>
    <name type="common">Maize</name>
    <dbReference type="NCBI Taxonomy" id="4577"/>
    <lineage>
        <taxon>Eukaryota</taxon>
        <taxon>Viridiplantae</taxon>
        <taxon>Streptophyta</taxon>
        <taxon>Embryophyta</taxon>
        <taxon>Tracheophyta</taxon>
        <taxon>Spermatophyta</taxon>
        <taxon>Magnoliopsida</taxon>
        <taxon>Liliopsida</taxon>
        <taxon>Poales</taxon>
        <taxon>Poaceae</taxon>
        <taxon>PACMAD clade</taxon>
        <taxon>Panicoideae</taxon>
        <taxon>Andropogonodae</taxon>
        <taxon>Andropogoneae</taxon>
        <taxon>Tripsacinae</taxon>
        <taxon>Zea</taxon>
    </lineage>
</organism>
<dbReference type="EMBL" id="BT068822">
    <property type="protein sequence ID" value="ACN35719.1"/>
    <property type="molecule type" value="mRNA"/>
</dbReference>
<dbReference type="AlphaFoldDB" id="C0PKK3"/>
<feature type="region of interest" description="Disordered" evidence="1">
    <location>
        <begin position="1"/>
        <end position="43"/>
    </location>
</feature>
<protein>
    <submittedName>
        <fullName evidence="2">Uncharacterized protein</fullName>
    </submittedName>
</protein>
<feature type="compositionally biased region" description="Basic residues" evidence="1">
    <location>
        <begin position="11"/>
        <end position="23"/>
    </location>
</feature>
<evidence type="ECO:0000313" key="2">
    <source>
        <dbReference type="EMBL" id="ACN35719.1"/>
    </source>
</evidence>
<reference evidence="2" key="1">
    <citation type="journal article" date="2009" name="PLoS Genet.">
        <title>Sequencing, mapping, and analysis of 27,455 maize full-length cDNAs.</title>
        <authorList>
            <person name="Soderlund C."/>
            <person name="Descour A."/>
            <person name="Kudrna D."/>
            <person name="Bomhoff M."/>
            <person name="Boyd L."/>
            <person name="Currie J."/>
            <person name="Angelova A."/>
            <person name="Collura K."/>
            <person name="Wissotski M."/>
            <person name="Ashley E."/>
            <person name="Morrow D."/>
            <person name="Fernandes J."/>
            <person name="Walbot V."/>
            <person name="Yu Y."/>
        </authorList>
    </citation>
    <scope>NUCLEOTIDE SEQUENCE</scope>
    <source>
        <strain evidence="2">B73</strain>
    </source>
</reference>
<proteinExistence type="evidence at transcript level"/>
<accession>C0PKK3</accession>